<evidence type="ECO:0000256" key="6">
    <source>
        <dbReference type="ARBA" id="ARBA00023014"/>
    </source>
</evidence>
<dbReference type="InterPro" id="IPR054698">
    <property type="entry name" value="rSAM_Se_TrsS"/>
</dbReference>
<name>R4KJQ5_9FIRM</name>
<sequence>MKKMTDAGHVLSVTESLCPYCLSKIPARRVARGDEVFLEKDCPEHGSFSVPVWRGRPLFQSWVRPKIPADIKVPLTRVERGCPFDCGLCPDHRQHTCTAVLEVTGRCNLRCSFCFADSGEVTPDPDLETVRGWYQRLLDVGGPYNIQLSGGEPTMRDDLPELVSMGRDMGFGFIQLNTNGLRLSREPQFLEDLKQAGLASLFLQFDGTQEEIYRKLRGGDFLAAKLETIRLCGELGIGVILVPTVVPGVNDHNLGSIIDLALEWLPVVRGVHFQPVSYFGRYPQPPSDRMRITLPEVISNIEHQTAGRIKIENFRPPGCENALCSFHGNFILMPDGGLMATSRHDPARQASSCCCTPELAVDGSRKARKFVANHWSAIQLLPSRQAGSCKCGGVEQNEQPDSMDLFLERAKTHTFCISGMAFQDVWNIDLERVKDCCIHTVSPDGKLIPFCAYNLTDNQGRSIYRGR</sequence>
<dbReference type="PANTHER" id="PTHR43306">
    <property type="entry name" value="7,8-DIHYDRO-6-HYDROXYMETHYLPTERIN DIMETHYLTRANSFERASE"/>
    <property type="match status" value="1"/>
</dbReference>
<dbReference type="InterPro" id="IPR058240">
    <property type="entry name" value="rSAM_sf"/>
</dbReference>
<protein>
    <submittedName>
        <fullName evidence="8">Putative Fe-S oxidoreductase</fullName>
    </submittedName>
</protein>
<proteinExistence type="predicted"/>
<dbReference type="KEGG" id="dgi:Desgi_0275"/>
<dbReference type="InterPro" id="IPR007197">
    <property type="entry name" value="rSAM"/>
</dbReference>
<evidence type="ECO:0000256" key="2">
    <source>
        <dbReference type="ARBA" id="ARBA00022485"/>
    </source>
</evidence>
<evidence type="ECO:0000256" key="1">
    <source>
        <dbReference type="ARBA" id="ARBA00001966"/>
    </source>
</evidence>
<dbReference type="InterPro" id="IPR000385">
    <property type="entry name" value="MoaA_NifB_PqqE_Fe-S-bd_CS"/>
</dbReference>
<dbReference type="GO" id="GO:0032324">
    <property type="term" value="P:molybdopterin cofactor biosynthetic process"/>
    <property type="evidence" value="ECO:0007669"/>
    <property type="project" value="UniProtKB-ARBA"/>
</dbReference>
<dbReference type="SMART" id="SM00729">
    <property type="entry name" value="Elp3"/>
    <property type="match status" value="1"/>
</dbReference>
<feature type="domain" description="Radical SAM core" evidence="7">
    <location>
        <begin position="90"/>
        <end position="317"/>
    </location>
</feature>
<evidence type="ECO:0000256" key="3">
    <source>
        <dbReference type="ARBA" id="ARBA00022691"/>
    </source>
</evidence>
<dbReference type="InterPro" id="IPR034474">
    <property type="entry name" value="Methyltransferase_Class_D"/>
</dbReference>
<evidence type="ECO:0000256" key="5">
    <source>
        <dbReference type="ARBA" id="ARBA00023004"/>
    </source>
</evidence>
<keyword evidence="9" id="KW-1185">Reference proteome</keyword>
<dbReference type="InterPro" id="IPR013785">
    <property type="entry name" value="Aldolase_TIM"/>
</dbReference>
<dbReference type="Pfam" id="PF23545">
    <property type="entry name" value="Zn_ribbon_HMPTM"/>
    <property type="match status" value="1"/>
</dbReference>
<dbReference type="HOGENOM" id="CLU_023791_0_0_9"/>
<dbReference type="EMBL" id="CP003273">
    <property type="protein sequence ID" value="AGK99860.1"/>
    <property type="molecule type" value="Genomic_DNA"/>
</dbReference>
<dbReference type="SFLD" id="SFLDG01067">
    <property type="entry name" value="SPASM/twitch_domain_containing"/>
    <property type="match status" value="1"/>
</dbReference>
<dbReference type="GO" id="GO:0003824">
    <property type="term" value="F:catalytic activity"/>
    <property type="evidence" value="ECO:0007669"/>
    <property type="project" value="InterPro"/>
</dbReference>
<keyword evidence="3" id="KW-0949">S-adenosyl-L-methionine</keyword>
<keyword evidence="4" id="KW-0479">Metal-binding</keyword>
<dbReference type="Gene3D" id="3.20.20.70">
    <property type="entry name" value="Aldolase class I"/>
    <property type="match status" value="1"/>
</dbReference>
<dbReference type="GO" id="GO:0051539">
    <property type="term" value="F:4 iron, 4 sulfur cluster binding"/>
    <property type="evidence" value="ECO:0007669"/>
    <property type="project" value="UniProtKB-KW"/>
</dbReference>
<dbReference type="NCBIfam" id="NF045646">
    <property type="entry name" value="rSAM_Se_TrsS"/>
    <property type="match status" value="1"/>
</dbReference>
<comment type="cofactor">
    <cofactor evidence="1">
        <name>[4Fe-4S] cluster</name>
        <dbReference type="ChEBI" id="CHEBI:49883"/>
    </cofactor>
</comment>
<dbReference type="GO" id="GO:0046872">
    <property type="term" value="F:metal ion binding"/>
    <property type="evidence" value="ECO:0007669"/>
    <property type="project" value="UniProtKB-KW"/>
</dbReference>
<dbReference type="PROSITE" id="PS51918">
    <property type="entry name" value="RADICAL_SAM"/>
    <property type="match status" value="1"/>
</dbReference>
<evidence type="ECO:0000259" key="7">
    <source>
        <dbReference type="PROSITE" id="PS51918"/>
    </source>
</evidence>
<evidence type="ECO:0000313" key="8">
    <source>
        <dbReference type="EMBL" id="AGK99860.1"/>
    </source>
</evidence>
<keyword evidence="6" id="KW-0411">Iron-sulfur</keyword>
<evidence type="ECO:0000256" key="4">
    <source>
        <dbReference type="ARBA" id="ARBA00022723"/>
    </source>
</evidence>
<dbReference type="CDD" id="cd01335">
    <property type="entry name" value="Radical_SAM"/>
    <property type="match status" value="1"/>
</dbReference>
<keyword evidence="5" id="KW-0408">Iron</keyword>
<dbReference type="STRING" id="767817.Desgi_0275"/>
<dbReference type="Proteomes" id="UP000013520">
    <property type="component" value="Chromosome"/>
</dbReference>
<dbReference type="PROSITE" id="PS01305">
    <property type="entry name" value="MOAA_NIFB_PQQE"/>
    <property type="match status" value="1"/>
</dbReference>
<accession>R4KJQ5</accession>
<dbReference type="SFLD" id="SFLDS00029">
    <property type="entry name" value="Radical_SAM"/>
    <property type="match status" value="1"/>
</dbReference>
<dbReference type="InterPro" id="IPR006638">
    <property type="entry name" value="Elp3/MiaA/NifB-like_rSAM"/>
</dbReference>
<dbReference type="PANTHER" id="PTHR43306:SF1">
    <property type="entry name" value="7,8-DIHYDRO-6-HYDROXYMETHYLPTERIN DIMETHYLTRANSFERASE"/>
    <property type="match status" value="1"/>
</dbReference>
<dbReference type="eggNOG" id="COG1964">
    <property type="taxonomic scope" value="Bacteria"/>
</dbReference>
<dbReference type="SFLD" id="SFLDG01100">
    <property type="entry name" value="methyltransferase_(Class_D)"/>
    <property type="match status" value="1"/>
</dbReference>
<dbReference type="InterPro" id="IPR056488">
    <property type="entry name" value="Zn_ribbon_HMPTM"/>
</dbReference>
<dbReference type="SUPFAM" id="SSF102114">
    <property type="entry name" value="Radical SAM enzymes"/>
    <property type="match status" value="1"/>
</dbReference>
<reference evidence="8 9" key="1">
    <citation type="submission" date="2012-01" db="EMBL/GenBank/DDBJ databases">
        <title>Complete sequence of Desulfotomaculum gibsoniae DSM 7213.</title>
        <authorList>
            <consortium name="US DOE Joint Genome Institute"/>
            <person name="Lucas S."/>
            <person name="Han J."/>
            <person name="Lapidus A."/>
            <person name="Cheng J.-F."/>
            <person name="Goodwin L."/>
            <person name="Pitluck S."/>
            <person name="Peters L."/>
            <person name="Ovchinnikova G."/>
            <person name="Teshima H."/>
            <person name="Detter J.C."/>
            <person name="Han C."/>
            <person name="Tapia R."/>
            <person name="Land M."/>
            <person name="Hauser L."/>
            <person name="Kyrpides N."/>
            <person name="Ivanova N."/>
            <person name="Pagani I."/>
            <person name="Parshina S."/>
            <person name="Plugge C."/>
            <person name="Muyzer G."/>
            <person name="Kuever J."/>
            <person name="Ivanova A."/>
            <person name="Nazina T."/>
            <person name="Klenk H.-P."/>
            <person name="Brambilla E."/>
            <person name="Spring S."/>
            <person name="Stams A.F."/>
            <person name="Woyke T."/>
        </authorList>
    </citation>
    <scope>NUCLEOTIDE SEQUENCE [LARGE SCALE GENOMIC DNA]</scope>
    <source>
        <strain evidence="8 9">DSM 7213</strain>
    </source>
</reference>
<keyword evidence="2" id="KW-0004">4Fe-4S</keyword>
<dbReference type="AlphaFoldDB" id="R4KJQ5"/>
<evidence type="ECO:0000313" key="9">
    <source>
        <dbReference type="Proteomes" id="UP000013520"/>
    </source>
</evidence>
<organism evidence="8 9">
    <name type="scientific">Desulfoscipio gibsoniae DSM 7213</name>
    <dbReference type="NCBI Taxonomy" id="767817"/>
    <lineage>
        <taxon>Bacteria</taxon>
        <taxon>Bacillati</taxon>
        <taxon>Bacillota</taxon>
        <taxon>Clostridia</taxon>
        <taxon>Eubacteriales</taxon>
        <taxon>Desulfallaceae</taxon>
        <taxon>Desulfoscipio</taxon>
    </lineage>
</organism>
<gene>
    <name evidence="8" type="ORF">Desgi_0275</name>
</gene>
<dbReference type="Pfam" id="PF04055">
    <property type="entry name" value="Radical_SAM"/>
    <property type="match status" value="1"/>
</dbReference>